<proteinExistence type="inferred from homology"/>
<protein>
    <recommendedName>
        <fullName evidence="3">DNA ligase</fullName>
    </recommendedName>
</protein>
<evidence type="ECO:0000256" key="2">
    <source>
        <dbReference type="ARBA" id="ARBA00007572"/>
    </source>
</evidence>
<dbReference type="Gene3D" id="3.30.470.30">
    <property type="entry name" value="DNA ligase/mRNA capping enzyme"/>
    <property type="match status" value="1"/>
</dbReference>
<evidence type="ECO:0000259" key="9">
    <source>
        <dbReference type="Pfam" id="PF14743"/>
    </source>
</evidence>
<evidence type="ECO:0000256" key="7">
    <source>
        <dbReference type="ARBA" id="ARBA00023204"/>
    </source>
</evidence>
<sequence length="313" mass="35779">MSYTWTEPRRPQEFNEKQLVAHLKKAAVLSMPKADGVRIQMIFDEDGRTVYLRSRENKPFRGLELIEKRLNADWLANYRIDLRAWTFEFECEVIDQGTGQVLPAPKTSGTLNQKEQLLPGRMRLSLFDATHPATIKTQDHEQRLDIPFDQLVAIREFVLQVAQFVRLPWHVCHTLEEVRNWYEGARRNGFEGTVITPLGKPYAHGKKVASGWKMKPSETKDGIVTGFVEAVAEDGTPKGMVGSLEVTYEDGTKGTPGAGALTHEERKAIWLDQETYKGRICEVKAMEEHEGGALRHPNFYRWRDTLEDKGVKQ</sequence>
<dbReference type="Pfam" id="PF01068">
    <property type="entry name" value="DNA_ligase_A_M"/>
    <property type="match status" value="1"/>
</dbReference>
<evidence type="ECO:0000313" key="11">
    <source>
        <dbReference type="Proteomes" id="UP000201918"/>
    </source>
</evidence>
<dbReference type="KEGG" id="vg:26520534"/>
<keyword evidence="7" id="KW-0234">DNA repair</keyword>
<dbReference type="GO" id="GO:0006260">
    <property type="term" value="P:DNA replication"/>
    <property type="evidence" value="ECO:0007669"/>
    <property type="project" value="UniProtKB-KW"/>
</dbReference>
<keyword evidence="5" id="KW-0235">DNA replication</keyword>
<dbReference type="InterPro" id="IPR012340">
    <property type="entry name" value="NA-bd_OB-fold"/>
</dbReference>
<evidence type="ECO:0000256" key="3">
    <source>
        <dbReference type="ARBA" id="ARBA00013308"/>
    </source>
</evidence>
<organism evidence="10 11">
    <name type="scientific">Delftia phage IME-DE1</name>
    <dbReference type="NCBI Taxonomy" id="1647385"/>
    <lineage>
        <taxon>Viruses</taxon>
        <taxon>Duplodnaviria</taxon>
        <taxon>Heunggongvirae</taxon>
        <taxon>Uroviricota</taxon>
        <taxon>Caudoviricetes</taxon>
        <taxon>Autographivirales</taxon>
        <taxon>Autotranscriptaviridae</taxon>
        <taxon>Piedvirus</taxon>
        <taxon>Piedvirus IMEDE1</taxon>
    </lineage>
</organism>
<dbReference type="PANTHER" id="PTHR47810">
    <property type="entry name" value="DNA LIGASE"/>
    <property type="match status" value="1"/>
</dbReference>
<keyword evidence="4 10" id="KW-0436">Ligase</keyword>
<feature type="domain" description="DNA ligase OB-like" evidence="9">
    <location>
        <begin position="235"/>
        <end position="303"/>
    </location>
</feature>
<comment type="similarity">
    <text evidence="2">Belongs to the ATP-dependent DNA ligase family.</text>
</comment>
<dbReference type="PANTHER" id="PTHR47810:SF1">
    <property type="entry name" value="DNA LIGASE B"/>
    <property type="match status" value="1"/>
</dbReference>
<dbReference type="GO" id="GO:0006281">
    <property type="term" value="P:DNA repair"/>
    <property type="evidence" value="ECO:0007669"/>
    <property type="project" value="UniProtKB-KW"/>
</dbReference>
<dbReference type="InterPro" id="IPR050326">
    <property type="entry name" value="NAD_dep_DNA_ligaseB"/>
</dbReference>
<dbReference type="RefSeq" id="YP_009191805.1">
    <property type="nucleotide sequence ID" value="NC_028702.1"/>
</dbReference>
<evidence type="ECO:0000313" key="10">
    <source>
        <dbReference type="EMBL" id="AKG94485.1"/>
    </source>
</evidence>
<keyword evidence="11" id="KW-1185">Reference proteome</keyword>
<dbReference type="InterPro" id="IPR029319">
    <property type="entry name" value="DNA_ligase_OB"/>
</dbReference>
<dbReference type="SUPFAM" id="SSF56091">
    <property type="entry name" value="DNA ligase/mRNA capping enzyme, catalytic domain"/>
    <property type="match status" value="1"/>
</dbReference>
<dbReference type="OrthoDB" id="4135at10239"/>
<evidence type="ECO:0000256" key="4">
    <source>
        <dbReference type="ARBA" id="ARBA00022598"/>
    </source>
</evidence>
<dbReference type="Proteomes" id="UP000201918">
    <property type="component" value="Segment"/>
</dbReference>
<evidence type="ECO:0000259" key="8">
    <source>
        <dbReference type="Pfam" id="PF01068"/>
    </source>
</evidence>
<evidence type="ECO:0000256" key="6">
    <source>
        <dbReference type="ARBA" id="ARBA00022763"/>
    </source>
</evidence>
<evidence type="ECO:0000256" key="5">
    <source>
        <dbReference type="ARBA" id="ARBA00022705"/>
    </source>
</evidence>
<reference evidence="10 11" key="1">
    <citation type="submission" date="2015-04" db="EMBL/GenBank/DDBJ databases">
        <title>Isolation and genomic analysis of Delftia bacteriophage IME-DE1.</title>
        <authorList>
            <person name="Kang H."/>
        </authorList>
    </citation>
    <scope>NUCLEOTIDE SEQUENCE [LARGE SCALE GENOMIC DNA]</scope>
</reference>
<dbReference type="GO" id="GO:0003910">
    <property type="term" value="F:DNA ligase (ATP) activity"/>
    <property type="evidence" value="ECO:0007669"/>
    <property type="project" value="InterPro"/>
</dbReference>
<dbReference type="InterPro" id="IPR012310">
    <property type="entry name" value="DNA_ligase_ATP-dep_cent"/>
</dbReference>
<dbReference type="GO" id="GO:0006310">
    <property type="term" value="P:DNA recombination"/>
    <property type="evidence" value="ECO:0007669"/>
    <property type="project" value="InterPro"/>
</dbReference>
<feature type="domain" description="ATP-dependent DNA ligase family profile" evidence="8">
    <location>
        <begin position="18"/>
        <end position="215"/>
    </location>
</feature>
<accession>A0A0F7IKQ5</accession>
<evidence type="ECO:0000256" key="1">
    <source>
        <dbReference type="ARBA" id="ARBA00001968"/>
    </source>
</evidence>
<dbReference type="SUPFAM" id="SSF50249">
    <property type="entry name" value="Nucleic acid-binding proteins"/>
    <property type="match status" value="1"/>
</dbReference>
<comment type="cofactor">
    <cofactor evidence="1">
        <name>a divalent metal cation</name>
        <dbReference type="ChEBI" id="CHEBI:60240"/>
    </cofactor>
</comment>
<dbReference type="EMBL" id="KR153873">
    <property type="protein sequence ID" value="AKG94485.1"/>
    <property type="molecule type" value="Genomic_DNA"/>
</dbReference>
<name>A0A0F7IKQ5_9CAUD</name>
<dbReference type="GeneID" id="26520534"/>
<keyword evidence="6" id="KW-0227">DNA damage</keyword>
<dbReference type="Pfam" id="PF14743">
    <property type="entry name" value="DNA_ligase_OB_2"/>
    <property type="match status" value="1"/>
</dbReference>
<dbReference type="Gene3D" id="2.40.50.140">
    <property type="entry name" value="Nucleic acid-binding proteins"/>
    <property type="match status" value="1"/>
</dbReference>
<dbReference type="GO" id="GO:0005524">
    <property type="term" value="F:ATP binding"/>
    <property type="evidence" value="ECO:0007669"/>
    <property type="project" value="InterPro"/>
</dbReference>